<dbReference type="SUPFAM" id="SSF141457">
    <property type="entry name" value="BH3618-like"/>
    <property type="match status" value="1"/>
</dbReference>
<keyword evidence="4" id="KW-0143">Chaperone</keyword>
<keyword evidence="1 4" id="KW-0963">Cytoplasm</keyword>
<comment type="subunit">
    <text evidence="4">Interacts with translational regulator CsrA and flagellin(s).</text>
</comment>
<dbReference type="PANTHER" id="PTHR39190">
    <property type="entry name" value="FLAGELLAR ASSEMBLY FACTOR FLIW"/>
    <property type="match status" value="1"/>
</dbReference>
<dbReference type="OrthoDB" id="9801235at2"/>
<keyword evidence="6" id="KW-1185">Reference proteome</keyword>
<proteinExistence type="inferred from homology"/>
<gene>
    <name evidence="4" type="primary">fliW</name>
    <name evidence="5" type="ORF">A8708_34070</name>
</gene>
<dbReference type="AlphaFoldDB" id="A0A198A098"/>
<dbReference type="GO" id="GO:0044780">
    <property type="term" value="P:bacterial-type flagellum assembly"/>
    <property type="evidence" value="ECO:0007669"/>
    <property type="project" value="UniProtKB-UniRule"/>
</dbReference>
<evidence type="ECO:0000256" key="4">
    <source>
        <dbReference type="HAMAP-Rule" id="MF_01185"/>
    </source>
</evidence>
<dbReference type="EMBL" id="LYPB01000089">
    <property type="protein sequence ID" value="OAS14527.1"/>
    <property type="molecule type" value="Genomic_DNA"/>
</dbReference>
<comment type="caution">
    <text evidence="5">The sequence shown here is derived from an EMBL/GenBank/DDBJ whole genome shotgun (WGS) entry which is preliminary data.</text>
</comment>
<dbReference type="RefSeq" id="WP_068669515.1">
    <property type="nucleotide sequence ID" value="NZ_LYPB01000089.1"/>
</dbReference>
<comment type="subcellular location">
    <subcellularLocation>
        <location evidence="4">Cytoplasm</location>
    </subcellularLocation>
</comment>
<evidence type="ECO:0000256" key="3">
    <source>
        <dbReference type="ARBA" id="ARBA00022845"/>
    </source>
</evidence>
<dbReference type="InterPro" id="IPR003775">
    <property type="entry name" value="Flagellar_assembly_factor_FliW"/>
</dbReference>
<dbReference type="Pfam" id="PF02623">
    <property type="entry name" value="FliW"/>
    <property type="match status" value="1"/>
</dbReference>
<keyword evidence="2 4" id="KW-1005">Bacterial flagellum biogenesis</keyword>
<dbReference type="GO" id="GO:0006417">
    <property type="term" value="P:regulation of translation"/>
    <property type="evidence" value="ECO:0007669"/>
    <property type="project" value="UniProtKB-KW"/>
</dbReference>
<organism evidence="5 6">
    <name type="scientific">Paenibacillus oryzisoli</name>
    <dbReference type="NCBI Taxonomy" id="1850517"/>
    <lineage>
        <taxon>Bacteria</taxon>
        <taxon>Bacillati</taxon>
        <taxon>Bacillota</taxon>
        <taxon>Bacilli</taxon>
        <taxon>Bacillales</taxon>
        <taxon>Paenibacillaceae</taxon>
        <taxon>Paenibacillus</taxon>
    </lineage>
</organism>
<keyword evidence="3 4" id="KW-0810">Translation regulation</keyword>
<accession>A0A198A098</accession>
<dbReference type="GO" id="GO:0005737">
    <property type="term" value="C:cytoplasm"/>
    <property type="evidence" value="ECO:0007669"/>
    <property type="project" value="UniProtKB-SubCell"/>
</dbReference>
<dbReference type="Proteomes" id="UP000078454">
    <property type="component" value="Unassembled WGS sequence"/>
</dbReference>
<dbReference type="NCBIfam" id="NF009793">
    <property type="entry name" value="PRK13285.1-1"/>
    <property type="match status" value="1"/>
</dbReference>
<sequence length="151" mass="17074">MKITTLFFGEIEVQDSDIVTFTQGVPGFEELTKFTLVQPADSAPFSYFQSVQEGGLTFLVTDPFLFFKDYELSIPDAVQTELNIEKPEDVQVWSVVTVNDDFTKITLNLLAPIIWNVEEQLAKQIILHDSEYNVKHEIVLSEVGEPTQVEG</sequence>
<evidence type="ECO:0000313" key="5">
    <source>
        <dbReference type="EMBL" id="OAS14527.1"/>
    </source>
</evidence>
<evidence type="ECO:0000256" key="1">
    <source>
        <dbReference type="ARBA" id="ARBA00022490"/>
    </source>
</evidence>
<evidence type="ECO:0000256" key="2">
    <source>
        <dbReference type="ARBA" id="ARBA00022795"/>
    </source>
</evidence>
<reference evidence="5 6" key="1">
    <citation type="submission" date="2016-05" db="EMBL/GenBank/DDBJ databases">
        <title>Paenibacillus sp. 1ZS3-15 nov., isolated from the rhizosphere soil.</title>
        <authorList>
            <person name="Zhang X.X."/>
            <person name="Zhang J."/>
        </authorList>
    </citation>
    <scope>NUCLEOTIDE SEQUENCE [LARGE SCALE GENOMIC DNA]</scope>
    <source>
        <strain evidence="5 6">1ZS3-15</strain>
    </source>
</reference>
<evidence type="ECO:0000313" key="6">
    <source>
        <dbReference type="Proteomes" id="UP000078454"/>
    </source>
</evidence>
<dbReference type="STRING" id="1850517.A8708_34070"/>
<dbReference type="InterPro" id="IPR024046">
    <property type="entry name" value="Flagellar_assmbl_FliW_dom_sf"/>
</dbReference>
<protein>
    <recommendedName>
        <fullName evidence="4">Flagellar assembly factor FliW</fullName>
    </recommendedName>
</protein>
<name>A0A198A098_9BACL</name>
<dbReference type="PANTHER" id="PTHR39190:SF1">
    <property type="entry name" value="FLAGELLAR ASSEMBLY FACTOR FLIW"/>
    <property type="match status" value="1"/>
</dbReference>
<comment type="similarity">
    <text evidence="4">Belongs to the FliW family.</text>
</comment>
<dbReference type="HAMAP" id="MF_01185">
    <property type="entry name" value="FliW"/>
    <property type="match status" value="1"/>
</dbReference>
<comment type="function">
    <text evidence="4">Acts as an anti-CsrA protein, binds CsrA and prevents it from repressing translation of its target genes, one of which is flagellin. Binds to flagellin and participates in the assembly of the flagellum.</text>
</comment>
<dbReference type="Gene3D" id="2.30.290.10">
    <property type="entry name" value="BH3618-like"/>
    <property type="match status" value="1"/>
</dbReference>